<evidence type="ECO:0000313" key="4">
    <source>
        <dbReference type="Proteomes" id="UP000094609"/>
    </source>
</evidence>
<evidence type="ECO:0000256" key="1">
    <source>
        <dbReference type="ARBA" id="ARBA00022630"/>
    </source>
</evidence>
<dbReference type="RefSeq" id="WP_069478065.1">
    <property type="nucleotide sequence ID" value="NZ_CP017111.1"/>
</dbReference>
<keyword evidence="1" id="KW-0285">Flavoprotein</keyword>
<dbReference type="EMBL" id="CP017111">
    <property type="protein sequence ID" value="AOO65354.1"/>
    <property type="molecule type" value="Genomic_DNA"/>
</dbReference>
<keyword evidence="2 3" id="KW-0560">Oxidoreductase</keyword>
<dbReference type="PRINTS" id="PR00368">
    <property type="entry name" value="FADPNR"/>
</dbReference>
<dbReference type="Proteomes" id="UP000094609">
    <property type="component" value="Chromosome"/>
</dbReference>
<dbReference type="PATRIC" id="fig|1193502.14.peg.1605"/>
<reference evidence="4" key="1">
    <citation type="submission" date="2016-08" db="EMBL/GenBank/DDBJ databases">
        <title>Complete genome sequence of the organohalide-respiring Epsilonproteobacterium Sulfurospirillum halorespirans.</title>
        <authorList>
            <person name="Goris T."/>
            <person name="Zimmermann J."/>
            <person name="Schenz B."/>
            <person name="Lemos M."/>
            <person name="Hackermueller J."/>
            <person name="Diekert G."/>
        </authorList>
    </citation>
    <scope>NUCLEOTIDE SEQUENCE [LARGE SCALE GENOMIC DNA]</scope>
    <source>
        <strain>DSM 13726</strain>
        <strain evidence="4">PCE-M2</strain>
    </source>
</reference>
<dbReference type="KEGG" id="shal:SHALO_1581"/>
<dbReference type="Gene3D" id="3.50.50.60">
    <property type="entry name" value="FAD/NAD(P)-binding domain"/>
    <property type="match status" value="2"/>
</dbReference>
<dbReference type="Pfam" id="PF13738">
    <property type="entry name" value="Pyr_redox_3"/>
    <property type="match status" value="1"/>
</dbReference>
<sequence length="317" mass="35358">MQQIYDLVIIGGGPGGIGAAVEAKVLGLKHIMMIEKGDNHSQTIRKFYKDNKRVDKNYKGQEIELQGSIDFRDGTKESTLNYFDSLLDRGEIDSAFNAEVESIVKEDGEFRIVTTKAGYRAKHVIVAIGTMGKPNKPDYTLPLSLKERINFNLDKCSQNEKLLIVGGGNSAVEYAIELSKTNNVTLNYRRDTFSRLNEINLELIQEYNGQEKLRLRLGMDIVSIENENGLVKVNFSDGYYTIYDRVIYAIGGTTPVDFLRKCGITLDNDGKPEFDENFETKTKGLYLAGDIAVKSGGSIAIALNHAYHIVSHILKSN</sequence>
<keyword evidence="4" id="KW-1185">Reference proteome</keyword>
<name>A0A1D7TKB6_9BACT</name>
<dbReference type="InterPro" id="IPR050097">
    <property type="entry name" value="Ferredoxin-NADP_redctase_2"/>
</dbReference>
<gene>
    <name evidence="3" type="ORF">SHALO_1581</name>
</gene>
<dbReference type="SUPFAM" id="SSF51905">
    <property type="entry name" value="FAD/NAD(P)-binding domain"/>
    <property type="match status" value="1"/>
</dbReference>
<protein>
    <submittedName>
        <fullName evidence="3">Putative thioredoxin reductase</fullName>
        <ecNumber evidence="3">1.8.1.9</ecNumber>
    </submittedName>
</protein>
<proteinExistence type="predicted"/>
<evidence type="ECO:0000256" key="2">
    <source>
        <dbReference type="ARBA" id="ARBA00023002"/>
    </source>
</evidence>
<dbReference type="EC" id="1.8.1.9" evidence="3"/>
<dbReference type="STRING" id="1193502.SHALO_1581"/>
<evidence type="ECO:0000313" key="3">
    <source>
        <dbReference type="EMBL" id="AOO65354.1"/>
    </source>
</evidence>
<organism evidence="3 4">
    <name type="scientific">Sulfurospirillum halorespirans DSM 13726</name>
    <dbReference type="NCBI Taxonomy" id="1193502"/>
    <lineage>
        <taxon>Bacteria</taxon>
        <taxon>Pseudomonadati</taxon>
        <taxon>Campylobacterota</taxon>
        <taxon>Epsilonproteobacteria</taxon>
        <taxon>Campylobacterales</taxon>
        <taxon>Sulfurospirillaceae</taxon>
        <taxon>Sulfurospirillum</taxon>
    </lineage>
</organism>
<dbReference type="GO" id="GO:0004791">
    <property type="term" value="F:thioredoxin-disulfide reductase (NADPH) activity"/>
    <property type="evidence" value="ECO:0007669"/>
    <property type="project" value="UniProtKB-EC"/>
</dbReference>
<dbReference type="AlphaFoldDB" id="A0A1D7TKB6"/>
<dbReference type="PANTHER" id="PTHR48105">
    <property type="entry name" value="THIOREDOXIN REDUCTASE 1-RELATED-RELATED"/>
    <property type="match status" value="1"/>
</dbReference>
<dbReference type="InterPro" id="IPR036188">
    <property type="entry name" value="FAD/NAD-bd_sf"/>
</dbReference>
<dbReference type="PRINTS" id="PR00469">
    <property type="entry name" value="PNDRDTASEII"/>
</dbReference>
<accession>A0A1D7TKB6</accession>